<dbReference type="RefSeq" id="WP_213498651.1">
    <property type="nucleotide sequence ID" value="NZ_CP074694.1"/>
</dbReference>
<evidence type="ECO:0000313" key="1">
    <source>
        <dbReference type="EMBL" id="QVL33706.1"/>
    </source>
</evidence>
<organism evidence="1 2">
    <name type="scientific">Telmatocola sphagniphila</name>
    <dbReference type="NCBI Taxonomy" id="1123043"/>
    <lineage>
        <taxon>Bacteria</taxon>
        <taxon>Pseudomonadati</taxon>
        <taxon>Planctomycetota</taxon>
        <taxon>Planctomycetia</taxon>
        <taxon>Gemmatales</taxon>
        <taxon>Gemmataceae</taxon>
    </lineage>
</organism>
<name>A0A8E6B8H6_9BACT</name>
<dbReference type="Pfam" id="PF03746">
    <property type="entry name" value="LamB_YcsF"/>
    <property type="match status" value="1"/>
</dbReference>
<dbReference type="PANTHER" id="PTHR30292">
    <property type="entry name" value="UNCHARACTERIZED PROTEIN YBGL-RELATED"/>
    <property type="match status" value="1"/>
</dbReference>
<reference evidence="1" key="1">
    <citation type="submission" date="2021-05" db="EMBL/GenBank/DDBJ databases">
        <title>Complete genome sequence of the cellulolytic planctomycete Telmatocola sphagniphila SP2T and characterization of the first cellulase from planctomycetes.</title>
        <authorList>
            <person name="Rakitin A.L."/>
            <person name="Beletsky A.V."/>
            <person name="Naumoff D.G."/>
            <person name="Kulichevskaya I.S."/>
            <person name="Mardanov A.V."/>
            <person name="Ravin N.V."/>
            <person name="Dedysh S.N."/>
        </authorList>
    </citation>
    <scope>NUCLEOTIDE SEQUENCE</scope>
    <source>
        <strain evidence="1">SP2T</strain>
    </source>
</reference>
<gene>
    <name evidence="1" type="ORF">KIH39_07300</name>
</gene>
<dbReference type="GO" id="GO:0005975">
    <property type="term" value="P:carbohydrate metabolic process"/>
    <property type="evidence" value="ECO:0007669"/>
    <property type="project" value="InterPro"/>
</dbReference>
<dbReference type="KEGG" id="tsph:KIH39_07300"/>
<dbReference type="InterPro" id="IPR011330">
    <property type="entry name" value="Glyco_hydro/deAcase_b/a-brl"/>
</dbReference>
<accession>A0A8E6B8H6</accession>
<dbReference type="AlphaFoldDB" id="A0A8E6B8H6"/>
<proteinExistence type="predicted"/>
<evidence type="ECO:0000313" key="2">
    <source>
        <dbReference type="Proteomes" id="UP000676194"/>
    </source>
</evidence>
<dbReference type="InterPro" id="IPR005501">
    <property type="entry name" value="LamB/YcsF/PxpA-like"/>
</dbReference>
<dbReference type="NCBIfam" id="NF003814">
    <property type="entry name" value="PRK05406.1-3"/>
    <property type="match status" value="1"/>
</dbReference>
<dbReference type="Proteomes" id="UP000676194">
    <property type="component" value="Chromosome"/>
</dbReference>
<sequence>MKTIDINADLGEGESSDEEVLELVSSANIACGYHAGSAELMARTIGTALFRNVAIGAHPGYNDPTNFGRVELQLPIRIVKAELLYQIGALKTLAEAVGTSVKYIKPHGALYNQACRIPELAEAVAMVAETVKLPVLALPQSELEKACRDRVPFFREGFADRRYDDRGQLVPRSRSDAFITDPAVAVEQALRLIEQQGIHSICIHGDNPQAVQFARSIRTSLERAGYQIRSFA</sequence>
<keyword evidence="2" id="KW-1185">Reference proteome</keyword>
<dbReference type="SUPFAM" id="SSF88713">
    <property type="entry name" value="Glycoside hydrolase/deacetylase"/>
    <property type="match status" value="1"/>
</dbReference>
<dbReference type="EMBL" id="CP074694">
    <property type="protein sequence ID" value="QVL33706.1"/>
    <property type="molecule type" value="Genomic_DNA"/>
</dbReference>
<dbReference type="CDD" id="cd10787">
    <property type="entry name" value="LamB_YcsF_like"/>
    <property type="match status" value="1"/>
</dbReference>
<dbReference type="Gene3D" id="3.20.20.370">
    <property type="entry name" value="Glycoside hydrolase/deacetylase"/>
    <property type="match status" value="1"/>
</dbReference>
<protein>
    <submittedName>
        <fullName evidence="1">LamB/YcsF family protein</fullName>
    </submittedName>
</protein>
<dbReference type="PANTHER" id="PTHR30292:SF0">
    <property type="entry name" value="5-OXOPROLINASE SUBUNIT A"/>
    <property type="match status" value="1"/>
</dbReference>